<reference evidence="1 2" key="1">
    <citation type="submission" date="2019-04" db="EMBL/GenBank/DDBJ databases">
        <title>Sphingobacterium olei sp. nov., isolated from oil-contaminated soil.</title>
        <authorList>
            <person name="Liu B."/>
        </authorList>
    </citation>
    <scope>NUCLEOTIDE SEQUENCE [LARGE SCALE GENOMIC DNA]</scope>
    <source>
        <strain evidence="1 2">Y3L14</strain>
    </source>
</reference>
<proteinExistence type="predicted"/>
<dbReference type="EMBL" id="SUKA01000003">
    <property type="protein sequence ID" value="TJY65426.1"/>
    <property type="molecule type" value="Genomic_DNA"/>
</dbReference>
<dbReference type="RefSeq" id="WP_136820555.1">
    <property type="nucleotide sequence ID" value="NZ_BMJX01000003.1"/>
</dbReference>
<dbReference type="AlphaFoldDB" id="A0A4U0H1U3"/>
<comment type="caution">
    <text evidence="1">The sequence shown here is derived from an EMBL/GenBank/DDBJ whole genome shotgun (WGS) entry which is preliminary data.</text>
</comment>
<evidence type="ECO:0000313" key="1">
    <source>
        <dbReference type="EMBL" id="TJY65426.1"/>
    </source>
</evidence>
<sequence length="164" mass="18695">MVLASSGNRGKVAEGSTITGQGSIVSIRKNESQLERLKNRNFHHEGDIYTDFNQKDAPKPYHLTLFHEISHGFSFSKNFSGRKDEWFKYQKIVDTEGRVTKDEIYAVLMENLLKFEQGYKARTHYHTGKVIQKSGKVPGGDIIYTPTAVAKELLDRYMNTNPIP</sequence>
<name>A0A4U0H1U3_9SPHI</name>
<gene>
    <name evidence="1" type="ORF">FAZ19_09765</name>
</gene>
<organism evidence="1 2">
    <name type="scientific">Sphingobacterium alkalisoli</name>
    <dbReference type="NCBI Taxonomy" id="1874115"/>
    <lineage>
        <taxon>Bacteria</taxon>
        <taxon>Pseudomonadati</taxon>
        <taxon>Bacteroidota</taxon>
        <taxon>Sphingobacteriia</taxon>
        <taxon>Sphingobacteriales</taxon>
        <taxon>Sphingobacteriaceae</taxon>
        <taxon>Sphingobacterium</taxon>
    </lineage>
</organism>
<evidence type="ECO:0000313" key="2">
    <source>
        <dbReference type="Proteomes" id="UP000309872"/>
    </source>
</evidence>
<accession>A0A4U0H1U3</accession>
<protein>
    <submittedName>
        <fullName evidence="1">Uncharacterized protein</fullName>
    </submittedName>
</protein>
<dbReference type="Proteomes" id="UP000309872">
    <property type="component" value="Unassembled WGS sequence"/>
</dbReference>
<keyword evidence="2" id="KW-1185">Reference proteome</keyword>